<evidence type="ECO:0000313" key="3">
    <source>
        <dbReference type="EMBL" id="SUT91079.1"/>
    </source>
</evidence>
<evidence type="ECO:0000313" key="2">
    <source>
        <dbReference type="EMBL" id="QPS02894.1"/>
    </source>
</evidence>
<organism evidence="3 4">
    <name type="scientific">Acinetobacter johnsonii</name>
    <dbReference type="NCBI Taxonomy" id="40214"/>
    <lineage>
        <taxon>Bacteria</taxon>
        <taxon>Pseudomonadati</taxon>
        <taxon>Pseudomonadota</taxon>
        <taxon>Gammaproteobacteria</taxon>
        <taxon>Moraxellales</taxon>
        <taxon>Moraxellaceae</taxon>
        <taxon>Acinetobacter</taxon>
    </lineage>
</organism>
<dbReference type="InterPro" id="IPR025166">
    <property type="entry name" value="Integrase_DNA_bind_dom"/>
</dbReference>
<dbReference type="AlphaFoldDB" id="A0A380TT80"/>
<accession>A0A380TT80</accession>
<dbReference type="RefSeq" id="WP_004694246.1">
    <property type="nucleotide sequence ID" value="NZ_BBTB01000077.1"/>
</dbReference>
<proteinExistence type="predicted"/>
<gene>
    <name evidence="2" type="ORF">I6G67_11670</name>
    <name evidence="3" type="ORF">NCTC10308_00383</name>
</gene>
<dbReference type="EMBL" id="UFRV01000006">
    <property type="protein sequence ID" value="SUT91079.1"/>
    <property type="molecule type" value="Genomic_DNA"/>
</dbReference>
<dbReference type="InterPro" id="IPR038488">
    <property type="entry name" value="Integrase_DNA-bd_sf"/>
</dbReference>
<reference evidence="3 4" key="1">
    <citation type="submission" date="2018-06" db="EMBL/GenBank/DDBJ databases">
        <authorList>
            <consortium name="Pathogen Informatics"/>
            <person name="Doyle S."/>
        </authorList>
    </citation>
    <scope>NUCLEOTIDE SEQUENCE [LARGE SCALE GENOMIC DNA]</scope>
    <source>
        <strain evidence="3 4">NCTC10308</strain>
    </source>
</reference>
<protein>
    <submittedName>
        <fullName evidence="2">DUF4102 domain-containing protein</fullName>
    </submittedName>
    <submittedName>
        <fullName evidence="3">Integrase from bacteriophage</fullName>
    </submittedName>
</protein>
<feature type="domain" description="Integrase DNA-binding" evidence="1">
    <location>
        <begin position="7"/>
        <end position="94"/>
    </location>
</feature>
<dbReference type="Gene3D" id="3.30.160.390">
    <property type="entry name" value="Integrase, DNA-binding domain"/>
    <property type="match status" value="1"/>
</dbReference>
<reference evidence="2 5" key="2">
    <citation type="submission" date="2020-12" db="EMBL/GenBank/DDBJ databases">
        <title>FDA dAtabase for Regulatory Grade micrObial Sequences (FDA-ARGOS): Supporting development and validation of Infectious Disease Dx tests.</title>
        <authorList>
            <person name="Sproer C."/>
            <person name="Gronow S."/>
            <person name="Severitt S."/>
            <person name="Schroder I."/>
            <person name="Tallon L."/>
            <person name="Sadzewicz L."/>
            <person name="Zhao X."/>
            <person name="Boylan J."/>
            <person name="Ott S."/>
            <person name="Bowen H."/>
            <person name="Vavikolanu K."/>
            <person name="Mehta A."/>
            <person name="Aluvathingal J."/>
            <person name="Nadendla S."/>
            <person name="Lowell S."/>
            <person name="Myers T."/>
            <person name="Yan Y."/>
            <person name="Sichtig H."/>
        </authorList>
    </citation>
    <scope>NUCLEOTIDE SEQUENCE [LARGE SCALE GENOMIC DNA]</scope>
    <source>
        <strain evidence="2 5">FDAARGOS_910</strain>
    </source>
</reference>
<evidence type="ECO:0000259" key="1">
    <source>
        <dbReference type="Pfam" id="PF13356"/>
    </source>
</evidence>
<evidence type="ECO:0000313" key="5">
    <source>
        <dbReference type="Proteomes" id="UP000595107"/>
    </source>
</evidence>
<sequence length="135" mass="15465">MAQRHKLTKTFIDSLPLEASGKKVFYRDSMTIGFGIVVTQSKTYFIETRMPNGLNKRKTIGKHAVYTLEQARTEAKRLLLLIDQGVDPVAQKEQLKRNFIQAKKIDELIPSLDDAYNPKNIPHYSSKVINDFVIQ</sequence>
<dbReference type="EMBL" id="CP065666">
    <property type="protein sequence ID" value="QPS02894.1"/>
    <property type="molecule type" value="Genomic_DNA"/>
</dbReference>
<dbReference type="Proteomes" id="UP000595107">
    <property type="component" value="Chromosome"/>
</dbReference>
<name>A0A380TT80_ACIJO</name>
<dbReference type="Pfam" id="PF13356">
    <property type="entry name" value="Arm-DNA-bind_3"/>
    <property type="match status" value="1"/>
</dbReference>
<dbReference type="Proteomes" id="UP000254227">
    <property type="component" value="Unassembled WGS sequence"/>
</dbReference>
<evidence type="ECO:0000313" key="4">
    <source>
        <dbReference type="Proteomes" id="UP000254227"/>
    </source>
</evidence>